<reference evidence="1" key="1">
    <citation type="submission" date="2016-08" db="EMBL/GenBank/DDBJ databases">
        <authorList>
            <person name="Ngugi D.K."/>
            <person name="Miyake S."/>
            <person name="Stingl U."/>
        </authorList>
    </citation>
    <scope>NUCLEOTIDE SEQUENCE</scope>
    <source>
        <strain evidence="1">SCG-D08WGA-EpuloA1</strain>
    </source>
</reference>
<feature type="non-terminal residue" evidence="1">
    <location>
        <position position="424"/>
    </location>
</feature>
<accession>A0ACC8XI19</accession>
<dbReference type="Proteomes" id="UP000188637">
    <property type="component" value="Unassembled WGS sequence"/>
</dbReference>
<name>A0ACC8XI19_9FIRM</name>
<keyword evidence="2" id="KW-1185">Reference proteome</keyword>
<evidence type="ECO:0000313" key="1">
    <source>
        <dbReference type="EMBL" id="ONI44068.1"/>
    </source>
</evidence>
<organism evidence="1 2">
    <name type="scientific">Candidatus Epulonipiscium fishelsonii</name>
    <dbReference type="NCBI Taxonomy" id="77094"/>
    <lineage>
        <taxon>Bacteria</taxon>
        <taxon>Bacillati</taxon>
        <taxon>Bacillota</taxon>
        <taxon>Clostridia</taxon>
        <taxon>Lachnospirales</taxon>
        <taxon>Lachnospiraceae</taxon>
        <taxon>Candidatus Epulonipiscium</taxon>
    </lineage>
</organism>
<gene>
    <name evidence="1" type="ORF">AN640_05865</name>
</gene>
<dbReference type="EMBL" id="LJHD01000125">
    <property type="protein sequence ID" value="ONI44068.1"/>
    <property type="molecule type" value="Genomic_DNA"/>
</dbReference>
<comment type="caution">
    <text evidence="1">The sequence shown here is derived from an EMBL/GenBank/DDBJ whole genome shotgun (WGS) entry which is preliminary data.</text>
</comment>
<protein>
    <submittedName>
        <fullName evidence="1">Uncharacterized protein</fullName>
    </submittedName>
</protein>
<sequence>MKSIIKWGIVTASIIATSFVGSNAEAMTYISQEVEEFTLDETFIDGVFVEGLYVGGLEKDRAQAWVEENLEQKLNQVFITVVDGNREQTISLKNLGVEYDIDTVLNDALKASRGQNTSDIHYKTKYLVDINTIKNVLENLKPMFSVRAQNADLIRENRKFITIPEVMGRELNVEETAKLIQTAILENNMSNKIPLVMNTIRPQYTSQDMAALQTPISSFFTTYNSFDVNRSVNVALAAEKISVKLLPGQIFKFSEQIEPVTKANGYKDGGVIVDGEIVDGIGGGVCQVSSTLYNSLIMSKLEITKRRSHSLPVSYVPLGRDATYAQGWLDLQFRNNSNYPVFIEGYCENGRIYVDIFGHESIKLPYDSVDFISKTTKVTPADTEYIYDSSLMKGVEILETTPISGKTVELYRQGYINGQKVNTE</sequence>
<proteinExistence type="predicted"/>
<evidence type="ECO:0000313" key="2">
    <source>
        <dbReference type="Proteomes" id="UP000188637"/>
    </source>
</evidence>